<organism evidence="14 16">
    <name type="scientific">Eggerthella sinensis</name>
    <dbReference type="NCBI Taxonomy" id="242230"/>
    <lineage>
        <taxon>Bacteria</taxon>
        <taxon>Bacillati</taxon>
        <taxon>Actinomycetota</taxon>
        <taxon>Coriobacteriia</taxon>
        <taxon>Eggerthellales</taxon>
        <taxon>Eggerthellaceae</taxon>
        <taxon>Eggerthella</taxon>
    </lineage>
</organism>
<gene>
    <name evidence="13" type="ORF">C1876_03920</name>
    <name evidence="14" type="ORF">DMP09_03480</name>
</gene>
<dbReference type="GO" id="GO:0005524">
    <property type="term" value="F:ATP binding"/>
    <property type="evidence" value="ECO:0007669"/>
    <property type="project" value="UniProtKB-KW"/>
</dbReference>
<dbReference type="SMART" id="SM00387">
    <property type="entry name" value="HATPase_c"/>
    <property type="match status" value="1"/>
</dbReference>
<accession>A0A3N0J0J6</accession>
<evidence type="ECO:0000256" key="1">
    <source>
        <dbReference type="ARBA" id="ARBA00000085"/>
    </source>
</evidence>
<keyword evidence="11" id="KW-1133">Transmembrane helix</keyword>
<sequence>MARREQRAQAGRRSSKPANLAHFFSKQLLLFVALAFLIVVVDFFLYAVLAYRESEANFNDGTPISVTRTVDEALVRGEDGAYTFTEAGVDELARHDAWALLVDATGAVVWEQNVPADVPRSFTPNDIAMAAHYAAVSDYAAFFWDRDDALLVIGFPGDVFWTTMLTYPTSTVRNLPLYVLLIFAVDLGILFSIYAVSRRRTQNAVAPITGALDALSEGRAAELHLKGDLRDIGDQITETSAIIEQKDAARASWIRGISHDIRTPLSMILGYADALAQDPAAPDEARESARVIRTQGLKIKDLVTDLNTASQLDYDMQPLHLERVLLPRLLRTVVAAHANSGLDELHPMELDIAEDAVDTVVLGDERLLTRAVENAIANARLHNEQGCTIRVTLRAEQRPEGRYGTVCVSDDGEGISPVDLAALEARLARARTAKSAAGSFDKEHGLGLVLIDRIARAHGGSTSLYGSPSSGFAVEIALPLA</sequence>
<dbReference type="GO" id="GO:0005886">
    <property type="term" value="C:plasma membrane"/>
    <property type="evidence" value="ECO:0007669"/>
    <property type="project" value="UniProtKB-SubCell"/>
</dbReference>
<dbReference type="PROSITE" id="PS50109">
    <property type="entry name" value="HIS_KIN"/>
    <property type="match status" value="1"/>
</dbReference>
<dbReference type="PANTHER" id="PTHR42878:SF7">
    <property type="entry name" value="SENSOR HISTIDINE KINASE GLRK"/>
    <property type="match status" value="1"/>
</dbReference>
<evidence type="ECO:0000256" key="4">
    <source>
        <dbReference type="ARBA" id="ARBA00022553"/>
    </source>
</evidence>
<name>A0A3N0J0J6_9ACTN</name>
<feature type="domain" description="Histidine kinase" evidence="12">
    <location>
        <begin position="256"/>
        <end position="481"/>
    </location>
</feature>
<evidence type="ECO:0000256" key="7">
    <source>
        <dbReference type="ARBA" id="ARBA00022777"/>
    </source>
</evidence>
<dbReference type="EC" id="2.7.13.3" evidence="3"/>
<dbReference type="Proteomes" id="UP000270112">
    <property type="component" value="Unassembled WGS sequence"/>
</dbReference>
<comment type="caution">
    <text evidence="14">The sequence shown here is derived from an EMBL/GenBank/DDBJ whole genome shotgun (WGS) entry which is preliminary data.</text>
</comment>
<dbReference type="InterPro" id="IPR003661">
    <property type="entry name" value="HisK_dim/P_dom"/>
</dbReference>
<proteinExistence type="predicted"/>
<dbReference type="PRINTS" id="PR00344">
    <property type="entry name" value="BCTRLSENSOR"/>
</dbReference>
<dbReference type="GO" id="GO:0000156">
    <property type="term" value="F:phosphorelay response regulator activity"/>
    <property type="evidence" value="ECO:0007669"/>
    <property type="project" value="TreeGrafter"/>
</dbReference>
<dbReference type="OrthoDB" id="9757990at2"/>
<dbReference type="InterPro" id="IPR003594">
    <property type="entry name" value="HATPase_dom"/>
</dbReference>
<keyword evidence="7 14" id="KW-0418">Kinase</keyword>
<dbReference type="Gene3D" id="1.10.287.130">
    <property type="match status" value="1"/>
</dbReference>
<keyword evidence="11" id="KW-0472">Membrane</keyword>
<dbReference type="Proteomes" id="UP000253817">
    <property type="component" value="Unassembled WGS sequence"/>
</dbReference>
<dbReference type="Gene3D" id="3.30.565.10">
    <property type="entry name" value="Histidine kinase-like ATPase, C-terminal domain"/>
    <property type="match status" value="1"/>
</dbReference>
<evidence type="ECO:0000256" key="8">
    <source>
        <dbReference type="ARBA" id="ARBA00022840"/>
    </source>
</evidence>
<evidence type="ECO:0000313" key="13">
    <source>
        <dbReference type="EMBL" id="RDB70389.1"/>
    </source>
</evidence>
<dbReference type="SMART" id="SM00388">
    <property type="entry name" value="HisKA"/>
    <property type="match status" value="1"/>
</dbReference>
<keyword evidence="15" id="KW-1185">Reference proteome</keyword>
<dbReference type="InterPro" id="IPR050351">
    <property type="entry name" value="BphY/WalK/GraS-like"/>
</dbReference>
<reference evidence="14" key="3">
    <citation type="journal article" date="2019" name="Microbiol. Resour. Announc.">
        <title>Draft Genome Sequences of Type Strains of Gordonibacter faecihominis, Paraeggerthella hongkongensis, Parvibacter caecicola,Slackia equolifaciens, Slackia faecicanis, and Slackia isoflavoniconvertens.</title>
        <authorList>
            <person name="Danylec N."/>
            <person name="Stoll D.A."/>
            <person name="Dotsch A."/>
            <person name="Huch M."/>
        </authorList>
    </citation>
    <scope>NUCLEOTIDE SEQUENCE</scope>
    <source>
        <strain evidence="14">DSM 16107</strain>
    </source>
</reference>
<evidence type="ECO:0000256" key="2">
    <source>
        <dbReference type="ARBA" id="ARBA00004236"/>
    </source>
</evidence>
<evidence type="ECO:0000313" key="14">
    <source>
        <dbReference type="EMBL" id="RNM42677.1"/>
    </source>
</evidence>
<dbReference type="SUPFAM" id="SSF55874">
    <property type="entry name" value="ATPase domain of HSP90 chaperone/DNA topoisomerase II/histidine kinase"/>
    <property type="match status" value="1"/>
</dbReference>
<dbReference type="AlphaFoldDB" id="A0A3N0J0J6"/>
<dbReference type="GO" id="GO:0030295">
    <property type="term" value="F:protein kinase activator activity"/>
    <property type="evidence" value="ECO:0007669"/>
    <property type="project" value="TreeGrafter"/>
</dbReference>
<reference evidence="16" key="2">
    <citation type="submission" date="2018-05" db="EMBL/GenBank/DDBJ databases">
        <title>Genome Sequencing of selected type strains of the family Eggerthellaceae.</title>
        <authorList>
            <person name="Danylec N."/>
            <person name="Stoll D.A."/>
            <person name="Doetsch A."/>
            <person name="Huch M."/>
        </authorList>
    </citation>
    <scope>NUCLEOTIDE SEQUENCE [LARGE SCALE GENOMIC DNA]</scope>
    <source>
        <strain evidence="16">DSM 16107</strain>
    </source>
</reference>
<comment type="catalytic activity">
    <reaction evidence="1">
        <text>ATP + protein L-histidine = ADP + protein N-phospho-L-histidine.</text>
        <dbReference type="EC" id="2.7.13.3"/>
    </reaction>
</comment>
<dbReference type="CDD" id="cd00082">
    <property type="entry name" value="HisKA"/>
    <property type="match status" value="1"/>
</dbReference>
<evidence type="ECO:0000256" key="5">
    <source>
        <dbReference type="ARBA" id="ARBA00022679"/>
    </source>
</evidence>
<keyword evidence="8" id="KW-0067">ATP-binding</keyword>
<dbReference type="GO" id="GO:0000155">
    <property type="term" value="F:phosphorelay sensor kinase activity"/>
    <property type="evidence" value="ECO:0007669"/>
    <property type="project" value="InterPro"/>
</dbReference>
<dbReference type="SUPFAM" id="SSF47384">
    <property type="entry name" value="Homodimeric domain of signal transducing histidine kinase"/>
    <property type="match status" value="1"/>
</dbReference>
<dbReference type="GO" id="GO:0007234">
    <property type="term" value="P:osmosensory signaling via phosphorelay pathway"/>
    <property type="evidence" value="ECO:0007669"/>
    <property type="project" value="TreeGrafter"/>
</dbReference>
<dbReference type="InterPro" id="IPR005467">
    <property type="entry name" value="His_kinase_dom"/>
</dbReference>
<evidence type="ECO:0000256" key="3">
    <source>
        <dbReference type="ARBA" id="ARBA00012438"/>
    </source>
</evidence>
<dbReference type="InterPro" id="IPR036890">
    <property type="entry name" value="HATPase_C_sf"/>
</dbReference>
<dbReference type="EMBL" id="PPTT01000005">
    <property type="protein sequence ID" value="RDB70389.1"/>
    <property type="molecule type" value="Genomic_DNA"/>
</dbReference>
<keyword evidence="4" id="KW-0597">Phosphoprotein</keyword>
<keyword evidence="9" id="KW-0902">Two-component regulatory system</keyword>
<dbReference type="RefSeq" id="WP_114545417.1">
    <property type="nucleotide sequence ID" value="NZ_CALJMG010000110.1"/>
</dbReference>
<dbReference type="EMBL" id="QICC01000008">
    <property type="protein sequence ID" value="RNM42677.1"/>
    <property type="molecule type" value="Genomic_DNA"/>
</dbReference>
<evidence type="ECO:0000256" key="6">
    <source>
        <dbReference type="ARBA" id="ARBA00022741"/>
    </source>
</evidence>
<comment type="subcellular location">
    <subcellularLocation>
        <location evidence="2">Cell membrane</location>
    </subcellularLocation>
</comment>
<evidence type="ECO:0000259" key="12">
    <source>
        <dbReference type="PROSITE" id="PS50109"/>
    </source>
</evidence>
<feature type="transmembrane region" description="Helical" evidence="11">
    <location>
        <begin position="175"/>
        <end position="196"/>
    </location>
</feature>
<evidence type="ECO:0000256" key="10">
    <source>
        <dbReference type="ARBA" id="ARBA00039401"/>
    </source>
</evidence>
<keyword evidence="5" id="KW-0808">Transferase</keyword>
<dbReference type="Pfam" id="PF02518">
    <property type="entry name" value="HATPase_c"/>
    <property type="match status" value="1"/>
</dbReference>
<keyword evidence="11" id="KW-0812">Transmembrane</keyword>
<dbReference type="Pfam" id="PF00512">
    <property type="entry name" value="HisKA"/>
    <property type="match status" value="1"/>
</dbReference>
<protein>
    <recommendedName>
        <fullName evidence="10">Sensor-like histidine kinase SenX3</fullName>
        <ecNumber evidence="3">2.7.13.3</ecNumber>
    </recommendedName>
</protein>
<dbReference type="InterPro" id="IPR004358">
    <property type="entry name" value="Sig_transdc_His_kin-like_C"/>
</dbReference>
<feature type="transmembrane region" description="Helical" evidence="11">
    <location>
        <begin position="28"/>
        <end position="49"/>
    </location>
</feature>
<dbReference type="InterPro" id="IPR036097">
    <property type="entry name" value="HisK_dim/P_sf"/>
</dbReference>
<evidence type="ECO:0000313" key="15">
    <source>
        <dbReference type="Proteomes" id="UP000253817"/>
    </source>
</evidence>
<evidence type="ECO:0000313" key="16">
    <source>
        <dbReference type="Proteomes" id="UP000270112"/>
    </source>
</evidence>
<dbReference type="PANTHER" id="PTHR42878">
    <property type="entry name" value="TWO-COMPONENT HISTIDINE KINASE"/>
    <property type="match status" value="1"/>
</dbReference>
<dbReference type="CDD" id="cd00075">
    <property type="entry name" value="HATPase"/>
    <property type="match status" value="1"/>
</dbReference>
<keyword evidence="6" id="KW-0547">Nucleotide-binding</keyword>
<evidence type="ECO:0000256" key="11">
    <source>
        <dbReference type="SAM" id="Phobius"/>
    </source>
</evidence>
<evidence type="ECO:0000256" key="9">
    <source>
        <dbReference type="ARBA" id="ARBA00023012"/>
    </source>
</evidence>
<reference evidence="13 15" key="1">
    <citation type="journal article" date="2018" name="Elife">
        <title>Discovery and characterization of a prevalent human gut bacterial enzyme sufficient for the inactivation of a family of plant toxins.</title>
        <authorList>
            <person name="Koppel N."/>
            <person name="Bisanz J.E."/>
            <person name="Pandelia M.E."/>
            <person name="Turnbaugh P.J."/>
            <person name="Balskus E.P."/>
        </authorList>
    </citation>
    <scope>NUCLEOTIDE SEQUENCE [LARGE SCALE GENOMIC DNA]</scope>
    <source>
        <strain evidence="13 15">DSM 16107</strain>
    </source>
</reference>